<dbReference type="SUPFAM" id="SSF52087">
    <property type="entry name" value="CRAL/TRIO domain"/>
    <property type="match status" value="1"/>
</dbReference>
<evidence type="ECO:0000313" key="3">
    <source>
        <dbReference type="Proteomes" id="UP000027135"/>
    </source>
</evidence>
<dbReference type="InterPro" id="IPR036273">
    <property type="entry name" value="CRAL/TRIO_N_dom_sf"/>
</dbReference>
<dbReference type="EMBL" id="KK852693">
    <property type="protein sequence ID" value="KDR18315.1"/>
    <property type="molecule type" value="Genomic_DNA"/>
</dbReference>
<sequence length="291" mass="34027">MTATQENINDEFTKNPELKKKDLQELKCWLGTQMHLPSISEEQLIVFLHSCYYDVARTKNCIETYYTLRTKTPEIFTNRDLKHPENQKMLTVLNYIVLPVTDPNGNNVIFHSLKQTEPSKYSFADAARVYFMMIDWCIQHDGTSPGIVIVFDVTGLRFGHLTKLSLSLIHKILIYIQEGMPVRLKAIHILNTIPIADQIMYLTKPFMNKELQKLIHFHKRNDESIYEYLPKNSMPRDFGGELPTVAELDASYILKLHQLQDYFKEEEKFCVDENKRSNIRKNKDNFVPLGH</sequence>
<evidence type="ECO:0000313" key="2">
    <source>
        <dbReference type="EMBL" id="KDR18315.1"/>
    </source>
</evidence>
<proteinExistence type="predicted"/>
<dbReference type="eggNOG" id="KOG1471">
    <property type="taxonomic scope" value="Eukaryota"/>
</dbReference>
<dbReference type="PRINTS" id="PR00180">
    <property type="entry name" value="CRETINALDHBP"/>
</dbReference>
<organism evidence="2 3">
    <name type="scientific">Zootermopsis nevadensis</name>
    <name type="common">Dampwood termite</name>
    <dbReference type="NCBI Taxonomy" id="136037"/>
    <lineage>
        <taxon>Eukaryota</taxon>
        <taxon>Metazoa</taxon>
        <taxon>Ecdysozoa</taxon>
        <taxon>Arthropoda</taxon>
        <taxon>Hexapoda</taxon>
        <taxon>Insecta</taxon>
        <taxon>Pterygota</taxon>
        <taxon>Neoptera</taxon>
        <taxon>Polyneoptera</taxon>
        <taxon>Dictyoptera</taxon>
        <taxon>Blattodea</taxon>
        <taxon>Blattoidea</taxon>
        <taxon>Termitoidae</taxon>
        <taxon>Termopsidae</taxon>
        <taxon>Zootermopsis</taxon>
    </lineage>
</organism>
<gene>
    <name evidence="2" type="ORF">L798_07196</name>
</gene>
<dbReference type="GO" id="GO:1902936">
    <property type="term" value="F:phosphatidylinositol bisphosphate binding"/>
    <property type="evidence" value="ECO:0007669"/>
    <property type="project" value="TreeGrafter"/>
</dbReference>
<dbReference type="InterPro" id="IPR036865">
    <property type="entry name" value="CRAL-TRIO_dom_sf"/>
</dbReference>
<dbReference type="Pfam" id="PF00650">
    <property type="entry name" value="CRAL_TRIO"/>
    <property type="match status" value="1"/>
</dbReference>
<dbReference type="OrthoDB" id="6736570at2759"/>
<keyword evidence="3" id="KW-1185">Reference proteome</keyword>
<dbReference type="CDD" id="cd00170">
    <property type="entry name" value="SEC14"/>
    <property type="match status" value="1"/>
</dbReference>
<dbReference type="PANTHER" id="PTHR10174">
    <property type="entry name" value="ALPHA-TOCOPHEROL TRANSFER PROTEIN-RELATED"/>
    <property type="match status" value="1"/>
</dbReference>
<feature type="domain" description="CRAL-TRIO" evidence="1">
    <location>
        <begin position="85"/>
        <end position="246"/>
    </location>
</feature>
<dbReference type="SUPFAM" id="SSF46938">
    <property type="entry name" value="CRAL/TRIO N-terminal domain"/>
    <property type="match status" value="1"/>
</dbReference>
<name>A0A067R4X7_ZOONE</name>
<reference evidence="2 3" key="1">
    <citation type="journal article" date="2014" name="Nat. Commun.">
        <title>Molecular traces of alternative social organization in a termite genome.</title>
        <authorList>
            <person name="Terrapon N."/>
            <person name="Li C."/>
            <person name="Robertson H.M."/>
            <person name="Ji L."/>
            <person name="Meng X."/>
            <person name="Booth W."/>
            <person name="Chen Z."/>
            <person name="Childers C.P."/>
            <person name="Glastad K.M."/>
            <person name="Gokhale K."/>
            <person name="Gowin J."/>
            <person name="Gronenberg W."/>
            <person name="Hermansen R.A."/>
            <person name="Hu H."/>
            <person name="Hunt B.G."/>
            <person name="Huylmans A.K."/>
            <person name="Khalil S.M."/>
            <person name="Mitchell R.D."/>
            <person name="Munoz-Torres M.C."/>
            <person name="Mustard J.A."/>
            <person name="Pan H."/>
            <person name="Reese J.T."/>
            <person name="Scharf M.E."/>
            <person name="Sun F."/>
            <person name="Vogel H."/>
            <person name="Xiao J."/>
            <person name="Yang W."/>
            <person name="Yang Z."/>
            <person name="Yang Z."/>
            <person name="Zhou J."/>
            <person name="Zhu J."/>
            <person name="Brent C.S."/>
            <person name="Elsik C.G."/>
            <person name="Goodisman M.A."/>
            <person name="Liberles D.A."/>
            <person name="Roe R.M."/>
            <person name="Vargo E.L."/>
            <person name="Vilcinskas A."/>
            <person name="Wang J."/>
            <person name="Bornberg-Bauer E."/>
            <person name="Korb J."/>
            <person name="Zhang G."/>
            <person name="Liebig J."/>
        </authorList>
    </citation>
    <scope>NUCLEOTIDE SEQUENCE [LARGE SCALE GENOMIC DNA]</scope>
    <source>
        <tissue evidence="2">Whole organism</tissue>
    </source>
</reference>
<dbReference type="PROSITE" id="PS50191">
    <property type="entry name" value="CRAL_TRIO"/>
    <property type="match status" value="1"/>
</dbReference>
<dbReference type="PANTHER" id="PTHR10174:SF213">
    <property type="entry name" value="CRAL-TRIO DOMAIN-CONTAINING PROTEIN"/>
    <property type="match status" value="1"/>
</dbReference>
<dbReference type="Gene3D" id="3.40.525.10">
    <property type="entry name" value="CRAL-TRIO lipid binding domain"/>
    <property type="match status" value="1"/>
</dbReference>
<evidence type="ECO:0000259" key="1">
    <source>
        <dbReference type="PROSITE" id="PS50191"/>
    </source>
</evidence>
<dbReference type="SMART" id="SM00516">
    <property type="entry name" value="SEC14"/>
    <property type="match status" value="1"/>
</dbReference>
<dbReference type="OMA" id="YEEWIPK"/>
<dbReference type="AlphaFoldDB" id="A0A067R4X7"/>
<dbReference type="InterPro" id="IPR001251">
    <property type="entry name" value="CRAL-TRIO_dom"/>
</dbReference>
<dbReference type="GO" id="GO:0016020">
    <property type="term" value="C:membrane"/>
    <property type="evidence" value="ECO:0007669"/>
    <property type="project" value="TreeGrafter"/>
</dbReference>
<dbReference type="InParanoid" id="A0A067R4X7"/>
<protein>
    <submittedName>
        <fullName evidence="2">Alpha-tocopherol transfer protein-like</fullName>
    </submittedName>
</protein>
<dbReference type="Proteomes" id="UP000027135">
    <property type="component" value="Unassembled WGS sequence"/>
</dbReference>
<accession>A0A067R4X7</accession>